<evidence type="ECO:0000256" key="4">
    <source>
        <dbReference type="ARBA" id="ARBA00022692"/>
    </source>
</evidence>
<keyword evidence="3" id="KW-1003">Cell membrane</keyword>
<dbReference type="Pfam" id="PF05423">
    <property type="entry name" value="Mycobact_memb"/>
    <property type="match status" value="1"/>
</dbReference>
<dbReference type="Proteomes" id="UP000069620">
    <property type="component" value="Unassembled WGS sequence"/>
</dbReference>
<reference evidence="9" key="1">
    <citation type="journal article" date="2016" name="Genome Announc.">
        <title>Draft Genome Sequences of Five Rapidly Growing Mycobacterium Species, M. thermoresistibile, M. fortuitum subsp. acetamidolyticum, M. canariasense, M. brisbanense, and M. novocastrense.</title>
        <authorList>
            <person name="Katahira K."/>
            <person name="Ogura Y."/>
            <person name="Gotoh Y."/>
            <person name="Hayashi T."/>
        </authorList>
    </citation>
    <scope>NUCLEOTIDE SEQUENCE [LARGE SCALE GENOMIC DNA]</scope>
    <source>
        <strain evidence="9">JCM15654</strain>
    </source>
</reference>
<dbReference type="GO" id="GO:0005886">
    <property type="term" value="C:plasma membrane"/>
    <property type="evidence" value="ECO:0007669"/>
    <property type="project" value="UniProtKB-SubCell"/>
</dbReference>
<evidence type="ECO:0000313" key="8">
    <source>
        <dbReference type="EMBL" id="GAS86730.1"/>
    </source>
</evidence>
<evidence type="ECO:0000256" key="3">
    <source>
        <dbReference type="ARBA" id="ARBA00022475"/>
    </source>
</evidence>
<name>A0A117I4C5_9MYCO</name>
<dbReference type="RefSeq" id="WP_084388359.1">
    <property type="nucleotide sequence ID" value="NZ_BCSX01000010.1"/>
</dbReference>
<evidence type="ECO:0000256" key="5">
    <source>
        <dbReference type="ARBA" id="ARBA00022989"/>
    </source>
</evidence>
<protein>
    <submittedName>
        <fullName evidence="8">Membrane protein</fullName>
    </submittedName>
</protein>
<evidence type="ECO:0000256" key="1">
    <source>
        <dbReference type="ARBA" id="ARBA00004236"/>
    </source>
</evidence>
<organism evidence="8 9">
    <name type="scientific">Mycolicibacterium brisbanense</name>
    <dbReference type="NCBI Taxonomy" id="146020"/>
    <lineage>
        <taxon>Bacteria</taxon>
        <taxon>Bacillati</taxon>
        <taxon>Actinomycetota</taxon>
        <taxon>Actinomycetes</taxon>
        <taxon>Mycobacteriales</taxon>
        <taxon>Mycobacteriaceae</taxon>
        <taxon>Mycolicibacterium</taxon>
    </lineage>
</organism>
<dbReference type="STRING" id="146020.RMCB_0826"/>
<dbReference type="Gene3D" id="2.60.40.2880">
    <property type="entry name" value="MmpS1-5, C-terminal soluble domain"/>
    <property type="match status" value="1"/>
</dbReference>
<proteinExistence type="inferred from homology"/>
<comment type="similarity">
    <text evidence="2">Belongs to the MmpS family.</text>
</comment>
<evidence type="ECO:0000256" key="6">
    <source>
        <dbReference type="ARBA" id="ARBA00023136"/>
    </source>
</evidence>
<comment type="caution">
    <text evidence="8">The sequence shown here is derived from an EMBL/GenBank/DDBJ whole genome shotgun (WGS) entry which is preliminary data.</text>
</comment>
<comment type="subcellular location">
    <subcellularLocation>
        <location evidence="1">Cell membrane</location>
    </subcellularLocation>
</comment>
<dbReference type="AlphaFoldDB" id="A0A117I4C5"/>
<keyword evidence="9" id="KW-1185">Reference proteome</keyword>
<evidence type="ECO:0000256" key="2">
    <source>
        <dbReference type="ARBA" id="ARBA00007531"/>
    </source>
</evidence>
<sequence>MAVLGFLGALRRGWIPLILVAVLAVSGFAMYRMHGIFGSQQSASAGGGGVDKIVPFNPKRVLYEVFGPASTVGSISYLDENAQPQRADFTALPWSFQVTTTLPSMFANLVAQGDSNSIRCRITVNGEVREDQSSTGHDAQAFCLVKAA</sequence>
<dbReference type="InterPro" id="IPR008693">
    <property type="entry name" value="MmpS"/>
</dbReference>
<reference evidence="9" key="2">
    <citation type="submission" date="2016-02" db="EMBL/GenBank/DDBJ databases">
        <title>Draft genome sequence of five rapidly growing Mycobacterium species.</title>
        <authorList>
            <person name="Katahira K."/>
            <person name="Gotou Y."/>
            <person name="Iida K."/>
            <person name="Ogura Y."/>
            <person name="Hayashi T."/>
        </authorList>
    </citation>
    <scope>NUCLEOTIDE SEQUENCE [LARGE SCALE GENOMIC DNA]</scope>
    <source>
        <strain evidence="9">JCM15654</strain>
    </source>
</reference>
<keyword evidence="5 7" id="KW-1133">Transmembrane helix</keyword>
<accession>A0A117I4C5</accession>
<evidence type="ECO:0000256" key="7">
    <source>
        <dbReference type="SAM" id="Phobius"/>
    </source>
</evidence>
<keyword evidence="6 7" id="KW-0472">Membrane</keyword>
<feature type="transmembrane region" description="Helical" evidence="7">
    <location>
        <begin position="13"/>
        <end position="31"/>
    </location>
</feature>
<dbReference type="OrthoDB" id="3398257at2"/>
<dbReference type="InterPro" id="IPR038468">
    <property type="entry name" value="MmpS_C"/>
</dbReference>
<evidence type="ECO:0000313" key="9">
    <source>
        <dbReference type="Proteomes" id="UP000069620"/>
    </source>
</evidence>
<keyword evidence="4 7" id="KW-0812">Transmembrane</keyword>
<dbReference type="EMBL" id="BCSX01000010">
    <property type="protein sequence ID" value="GAS86730.1"/>
    <property type="molecule type" value="Genomic_DNA"/>
</dbReference>
<gene>
    <name evidence="8" type="ORF">RMCB_0826</name>
</gene>